<dbReference type="SUPFAM" id="SSF90123">
    <property type="entry name" value="ABC transporter transmembrane region"/>
    <property type="match status" value="1"/>
</dbReference>
<keyword evidence="3" id="KW-1003">Cell membrane</keyword>
<keyword evidence="8 11" id="KW-1133">Transmembrane helix</keyword>
<sequence>MTRTPGPGVDAWLLRIARPLRVSALWCVLFTVIWHVLTSAIPLLTGAAIDAALGDGSGAGFGRLVLALLLVVVVRGIAGIASSITLETVANGLVRDVRSELFDALLRKSQTFFNRRATGDLTARATGDAERINLMVSPGLNMALDILLSITIPFIAIATIDARLLVWPAVFLVLFALTLLEHGRRLGTVSDQVRARAGELAGVTTEAVAGMEYLEAAGASALMRGRFRDHVDRYRTTAKKQIRHNAAYFPPLALIAVMVGAAVHAVSLAKDGDLSPGAVVAFLGLMNGLRGPIDIGGMSIGLIMLGRSGAARCLEVVADPTGDDEHRGGHSGEVEGRIEFDGVELAHDRRRILSDVRFTIEPGQLVAVVGPTGSGKSTLVHLLNGTYLPDAGEVRVDGRSVSDWDLDSLRRQIAVTEQDVTLFSRSIRDNLTVGVDGEAAEAEILTALERAQALDFVQAMPDGIDTLIGERGATLSGGQRQRIGIARALMVDPRILVLDDSTSALDGATERRLHAAMRTAASGRTTMLITNRLSWIAEADRVVLLGRGGLLGFGTHASLLRDSEPYRRIFESHRVDAARVPQPVAEQPQIAGS</sequence>
<dbReference type="GO" id="GO:0005524">
    <property type="term" value="F:ATP binding"/>
    <property type="evidence" value="ECO:0007669"/>
    <property type="project" value="UniProtKB-KW"/>
</dbReference>
<accession>A0A4Y3ULW6</accession>
<dbReference type="PROSITE" id="PS50929">
    <property type="entry name" value="ABC_TM1F"/>
    <property type="match status" value="1"/>
</dbReference>
<evidence type="ECO:0000256" key="9">
    <source>
        <dbReference type="ARBA" id="ARBA00023136"/>
    </source>
</evidence>
<dbReference type="EMBL" id="VFPS01000008">
    <property type="protein sequence ID" value="TQM90238.1"/>
    <property type="molecule type" value="Genomic_DNA"/>
</dbReference>
<dbReference type="Pfam" id="PF00664">
    <property type="entry name" value="ABC_membrane"/>
    <property type="match status" value="1"/>
</dbReference>
<evidence type="ECO:0000256" key="4">
    <source>
        <dbReference type="ARBA" id="ARBA00022519"/>
    </source>
</evidence>
<organism evidence="14 15">
    <name type="scientific">Microbacterium lacticum</name>
    <dbReference type="NCBI Taxonomy" id="33885"/>
    <lineage>
        <taxon>Bacteria</taxon>
        <taxon>Bacillati</taxon>
        <taxon>Actinomycetota</taxon>
        <taxon>Actinomycetes</taxon>
        <taxon>Micrococcales</taxon>
        <taxon>Microbacteriaceae</taxon>
        <taxon>Microbacterium</taxon>
    </lineage>
</organism>
<dbReference type="SMART" id="SM00382">
    <property type="entry name" value="AAA"/>
    <property type="match status" value="1"/>
</dbReference>
<dbReference type="Gene3D" id="3.40.50.300">
    <property type="entry name" value="P-loop containing nucleotide triphosphate hydrolases"/>
    <property type="match status" value="1"/>
</dbReference>
<dbReference type="AlphaFoldDB" id="A0A4Y3ULW6"/>
<comment type="subcellular location">
    <subcellularLocation>
        <location evidence="1">Cell inner membrane</location>
        <topology evidence="1">Multi-pass membrane protein</topology>
    </subcellularLocation>
</comment>
<evidence type="ECO:0000256" key="5">
    <source>
        <dbReference type="ARBA" id="ARBA00022692"/>
    </source>
</evidence>
<dbReference type="InterPro" id="IPR017871">
    <property type="entry name" value="ABC_transporter-like_CS"/>
</dbReference>
<feature type="transmembrane region" description="Helical" evidence="11">
    <location>
        <begin position="64"/>
        <end position="86"/>
    </location>
</feature>
<evidence type="ECO:0000259" key="13">
    <source>
        <dbReference type="PROSITE" id="PS50929"/>
    </source>
</evidence>
<evidence type="ECO:0000313" key="14">
    <source>
        <dbReference type="EMBL" id="TQM90238.1"/>
    </source>
</evidence>
<dbReference type="Pfam" id="PF00005">
    <property type="entry name" value="ABC_tran"/>
    <property type="match status" value="1"/>
</dbReference>
<evidence type="ECO:0000256" key="3">
    <source>
        <dbReference type="ARBA" id="ARBA00022475"/>
    </source>
</evidence>
<proteinExistence type="inferred from homology"/>
<evidence type="ECO:0000259" key="12">
    <source>
        <dbReference type="PROSITE" id="PS50893"/>
    </source>
</evidence>
<keyword evidence="9 11" id="KW-0472">Membrane</keyword>
<dbReference type="Proteomes" id="UP000319804">
    <property type="component" value="Unassembled WGS sequence"/>
</dbReference>
<keyword evidence="2" id="KW-0813">Transport</keyword>
<dbReference type="CDD" id="cd07346">
    <property type="entry name" value="ABC_6TM_exporters"/>
    <property type="match status" value="1"/>
</dbReference>
<evidence type="ECO:0000256" key="11">
    <source>
        <dbReference type="SAM" id="Phobius"/>
    </source>
</evidence>
<dbReference type="InterPro" id="IPR011527">
    <property type="entry name" value="ABC1_TM_dom"/>
</dbReference>
<dbReference type="PROSITE" id="PS00211">
    <property type="entry name" value="ABC_TRANSPORTER_1"/>
    <property type="match status" value="1"/>
</dbReference>
<keyword evidence="4" id="KW-0997">Cell inner membrane</keyword>
<evidence type="ECO:0000256" key="7">
    <source>
        <dbReference type="ARBA" id="ARBA00022840"/>
    </source>
</evidence>
<feature type="transmembrane region" description="Helical" evidence="11">
    <location>
        <begin position="140"/>
        <end position="158"/>
    </location>
</feature>
<name>A0A4Y3ULW6_9MICO</name>
<feature type="domain" description="ABC transporter" evidence="12">
    <location>
        <begin position="338"/>
        <end position="572"/>
    </location>
</feature>
<evidence type="ECO:0000256" key="10">
    <source>
        <dbReference type="ARBA" id="ARBA00023455"/>
    </source>
</evidence>
<keyword evidence="15" id="KW-1185">Reference proteome</keyword>
<protein>
    <submittedName>
        <fullName evidence="14">ATP-binding cassette subfamily B protein</fullName>
    </submittedName>
</protein>
<dbReference type="InterPro" id="IPR003439">
    <property type="entry name" value="ABC_transporter-like_ATP-bd"/>
</dbReference>
<dbReference type="FunFam" id="3.40.50.300:FF:000221">
    <property type="entry name" value="Multidrug ABC transporter ATP-binding protein"/>
    <property type="match status" value="1"/>
</dbReference>
<dbReference type="InterPro" id="IPR027417">
    <property type="entry name" value="P-loop_NTPase"/>
</dbReference>
<feature type="transmembrane region" description="Helical" evidence="11">
    <location>
        <begin position="24"/>
        <end position="44"/>
    </location>
</feature>
<dbReference type="GO" id="GO:0015421">
    <property type="term" value="F:ABC-type oligopeptide transporter activity"/>
    <property type="evidence" value="ECO:0007669"/>
    <property type="project" value="TreeGrafter"/>
</dbReference>
<dbReference type="PANTHER" id="PTHR43394:SF1">
    <property type="entry name" value="ATP-BINDING CASSETTE SUB-FAMILY B MEMBER 10, MITOCHONDRIAL"/>
    <property type="match status" value="1"/>
</dbReference>
<evidence type="ECO:0000256" key="1">
    <source>
        <dbReference type="ARBA" id="ARBA00004429"/>
    </source>
</evidence>
<evidence type="ECO:0000256" key="2">
    <source>
        <dbReference type="ARBA" id="ARBA00022448"/>
    </source>
</evidence>
<dbReference type="SUPFAM" id="SSF52540">
    <property type="entry name" value="P-loop containing nucleoside triphosphate hydrolases"/>
    <property type="match status" value="1"/>
</dbReference>
<dbReference type="Gene3D" id="1.20.1560.10">
    <property type="entry name" value="ABC transporter type 1, transmembrane domain"/>
    <property type="match status" value="1"/>
</dbReference>
<dbReference type="RefSeq" id="WP_170214227.1">
    <property type="nucleotide sequence ID" value="NZ_BJNA01000022.1"/>
</dbReference>
<keyword evidence="7 14" id="KW-0067">ATP-binding</keyword>
<comment type="similarity">
    <text evidence="10">Belongs to the ABC transporter superfamily. Siderophore-Fe(3+) uptake transporter (SIUT) (TC 3.A.1.21) family.</text>
</comment>
<feature type="transmembrane region" description="Helical" evidence="11">
    <location>
        <begin position="246"/>
        <end position="266"/>
    </location>
</feature>
<evidence type="ECO:0000256" key="6">
    <source>
        <dbReference type="ARBA" id="ARBA00022741"/>
    </source>
</evidence>
<gene>
    <name evidence="14" type="ORF">FHX68_3042</name>
</gene>
<comment type="caution">
    <text evidence="14">The sequence shown here is derived from an EMBL/GenBank/DDBJ whole genome shotgun (WGS) entry which is preliminary data.</text>
</comment>
<dbReference type="PANTHER" id="PTHR43394">
    <property type="entry name" value="ATP-DEPENDENT PERMEASE MDL1, MITOCHONDRIAL"/>
    <property type="match status" value="1"/>
</dbReference>
<dbReference type="GO" id="GO:0016887">
    <property type="term" value="F:ATP hydrolysis activity"/>
    <property type="evidence" value="ECO:0007669"/>
    <property type="project" value="InterPro"/>
</dbReference>
<dbReference type="InterPro" id="IPR003593">
    <property type="entry name" value="AAA+_ATPase"/>
</dbReference>
<dbReference type="InterPro" id="IPR039421">
    <property type="entry name" value="Type_1_exporter"/>
</dbReference>
<feature type="domain" description="ABC transmembrane type-1" evidence="13">
    <location>
        <begin position="25"/>
        <end position="305"/>
    </location>
</feature>
<evidence type="ECO:0000256" key="8">
    <source>
        <dbReference type="ARBA" id="ARBA00022989"/>
    </source>
</evidence>
<dbReference type="InterPro" id="IPR036640">
    <property type="entry name" value="ABC1_TM_sf"/>
</dbReference>
<evidence type="ECO:0000313" key="15">
    <source>
        <dbReference type="Proteomes" id="UP000319804"/>
    </source>
</evidence>
<feature type="transmembrane region" description="Helical" evidence="11">
    <location>
        <begin position="164"/>
        <end position="180"/>
    </location>
</feature>
<dbReference type="GO" id="GO:0005886">
    <property type="term" value="C:plasma membrane"/>
    <property type="evidence" value="ECO:0007669"/>
    <property type="project" value="UniProtKB-SubCell"/>
</dbReference>
<keyword evidence="6" id="KW-0547">Nucleotide-binding</keyword>
<reference evidence="14 15" key="1">
    <citation type="submission" date="2019-06" db="EMBL/GenBank/DDBJ databases">
        <title>Sequencing the genomes of 1000 actinobacteria strains.</title>
        <authorList>
            <person name="Klenk H.-P."/>
        </authorList>
    </citation>
    <scope>NUCLEOTIDE SEQUENCE [LARGE SCALE GENOMIC DNA]</scope>
    <source>
        <strain evidence="14 15">DSM 20427</strain>
    </source>
</reference>
<dbReference type="PROSITE" id="PS50893">
    <property type="entry name" value="ABC_TRANSPORTER_2"/>
    <property type="match status" value="1"/>
</dbReference>
<keyword evidence="5 11" id="KW-0812">Transmembrane</keyword>